<name>A0ABQ4XKU9_9ASTR</name>
<accession>A0ABQ4XKU9</accession>
<evidence type="ECO:0000259" key="2">
    <source>
        <dbReference type="Pfam" id="PF07727"/>
    </source>
</evidence>
<dbReference type="PANTHER" id="PTHR11439:SF495">
    <property type="entry name" value="REVERSE TRANSCRIPTASE, RNA-DEPENDENT DNA POLYMERASE-RELATED"/>
    <property type="match status" value="1"/>
</dbReference>
<keyword evidence="4" id="KW-1185">Reference proteome</keyword>
<evidence type="ECO:0000313" key="4">
    <source>
        <dbReference type="Proteomes" id="UP001151760"/>
    </source>
</evidence>
<dbReference type="Pfam" id="PF07727">
    <property type="entry name" value="RVT_2"/>
    <property type="match status" value="1"/>
</dbReference>
<gene>
    <name evidence="3" type="ORF">Tco_0680040</name>
</gene>
<dbReference type="Proteomes" id="UP001151760">
    <property type="component" value="Unassembled WGS sequence"/>
</dbReference>
<organism evidence="3 4">
    <name type="scientific">Tanacetum coccineum</name>
    <dbReference type="NCBI Taxonomy" id="301880"/>
    <lineage>
        <taxon>Eukaryota</taxon>
        <taxon>Viridiplantae</taxon>
        <taxon>Streptophyta</taxon>
        <taxon>Embryophyta</taxon>
        <taxon>Tracheophyta</taxon>
        <taxon>Spermatophyta</taxon>
        <taxon>Magnoliopsida</taxon>
        <taxon>eudicotyledons</taxon>
        <taxon>Gunneridae</taxon>
        <taxon>Pentapetalae</taxon>
        <taxon>asterids</taxon>
        <taxon>campanulids</taxon>
        <taxon>Asterales</taxon>
        <taxon>Asteraceae</taxon>
        <taxon>Asteroideae</taxon>
        <taxon>Anthemideae</taxon>
        <taxon>Anthemidinae</taxon>
        <taxon>Tanacetum</taxon>
    </lineage>
</organism>
<sequence length="551" mass="63498">MINLLQLLVMEIWFKEISRSTGFTTSKVSITIFSQLVNFVMRIWRLHFRKSTCFVRDLQGNDLLSGNRGSDLYTYPFKNTSSSTPICLLANASPNLKRDGENLDKMKKRDTCILVGYSTKSKGYRVYNNENKRLADSAWIEAMQDELHQFDRLQVWELVDKPFGKTEEGIDFDESFAPVARLEAVRIFVAYAAHKSFPIYQMDVKTAFLNGPLKEEVYVAQPDGFVDPDHPDKVYRLRKALYGLKQAPRAWTSDPPIPTRLGGEHRRQIKLTIVAKSSTSGGIQFLGDKLVSWMSKKQDCTAMSSAEAEYVALSASCAQVMWMRTQLQDYGFNYNKIPLYCDSQSAIAISCNPVQHSRTKHIHTRYHFIKEQVENGIIELYFVRTEYQLADMFTKALPEERFQYLVRDIGRLPTKIELHWNQFTTRSSHDVSYALSWKPCQGDSLNLPDHRIHKDGDGDASFQLKSDSLPHAHAQTTKTYYMHQDSRIMKAQELKTKTSAQTLIYQIFLQRYQVYQGRLLASFQDDAKYEHVGQDTRSQGGKDDQDKRIKI</sequence>
<proteinExistence type="predicted"/>
<evidence type="ECO:0000256" key="1">
    <source>
        <dbReference type="SAM" id="MobiDB-lite"/>
    </source>
</evidence>
<protein>
    <submittedName>
        <fullName evidence="3">Retrovirus-related pol polyprotein from transposon TNT 1-94</fullName>
    </submittedName>
</protein>
<evidence type="ECO:0000313" key="3">
    <source>
        <dbReference type="EMBL" id="GJS65476.1"/>
    </source>
</evidence>
<dbReference type="CDD" id="cd09272">
    <property type="entry name" value="RNase_HI_RT_Ty1"/>
    <property type="match status" value="1"/>
</dbReference>
<feature type="region of interest" description="Disordered" evidence="1">
    <location>
        <begin position="532"/>
        <end position="551"/>
    </location>
</feature>
<dbReference type="PANTHER" id="PTHR11439">
    <property type="entry name" value="GAG-POL-RELATED RETROTRANSPOSON"/>
    <property type="match status" value="1"/>
</dbReference>
<reference evidence="3" key="2">
    <citation type="submission" date="2022-01" db="EMBL/GenBank/DDBJ databases">
        <authorList>
            <person name="Yamashiro T."/>
            <person name="Shiraishi A."/>
            <person name="Satake H."/>
            <person name="Nakayama K."/>
        </authorList>
    </citation>
    <scope>NUCLEOTIDE SEQUENCE</scope>
</reference>
<dbReference type="EMBL" id="BQNB010009581">
    <property type="protein sequence ID" value="GJS65476.1"/>
    <property type="molecule type" value="Genomic_DNA"/>
</dbReference>
<dbReference type="InterPro" id="IPR013103">
    <property type="entry name" value="RVT_2"/>
</dbReference>
<dbReference type="InterPro" id="IPR043502">
    <property type="entry name" value="DNA/RNA_pol_sf"/>
</dbReference>
<dbReference type="SUPFAM" id="SSF56672">
    <property type="entry name" value="DNA/RNA polymerases"/>
    <property type="match status" value="1"/>
</dbReference>
<feature type="domain" description="Reverse transcriptase Ty1/copia-type" evidence="2">
    <location>
        <begin position="131"/>
        <end position="252"/>
    </location>
</feature>
<comment type="caution">
    <text evidence="3">The sequence shown here is derived from an EMBL/GenBank/DDBJ whole genome shotgun (WGS) entry which is preliminary data.</text>
</comment>
<reference evidence="3" key="1">
    <citation type="journal article" date="2022" name="Int. J. Mol. Sci.">
        <title>Draft Genome of Tanacetum Coccineum: Genomic Comparison of Closely Related Tanacetum-Family Plants.</title>
        <authorList>
            <person name="Yamashiro T."/>
            <person name="Shiraishi A."/>
            <person name="Nakayama K."/>
            <person name="Satake H."/>
        </authorList>
    </citation>
    <scope>NUCLEOTIDE SEQUENCE</scope>
</reference>